<feature type="compositionally biased region" description="Acidic residues" evidence="1">
    <location>
        <begin position="127"/>
        <end position="152"/>
    </location>
</feature>
<dbReference type="Proteomes" id="UP000474802">
    <property type="component" value="Unassembled WGS sequence"/>
</dbReference>
<feature type="region of interest" description="Disordered" evidence="1">
    <location>
        <begin position="119"/>
        <end position="152"/>
    </location>
</feature>
<gene>
    <name evidence="2" type="ORF">G5575_05920</name>
</gene>
<evidence type="ECO:0000256" key="1">
    <source>
        <dbReference type="SAM" id="MobiDB-lite"/>
    </source>
</evidence>
<dbReference type="RefSeq" id="WP_164533474.1">
    <property type="nucleotide sequence ID" value="NZ_JAALFG010000001.1"/>
</dbReference>
<proteinExistence type="predicted"/>
<reference evidence="2 3" key="2">
    <citation type="submission" date="2020-03" db="EMBL/GenBank/DDBJ databases">
        <title>Devosia chinhatensis sp. nov., isolated from a hexachlorocyclohexane (HCH) dump site in India.</title>
        <authorList>
            <person name="Kumar M."/>
            <person name="Lal R."/>
        </authorList>
    </citation>
    <scope>NUCLEOTIDE SEQUENCE [LARGE SCALE GENOMIC DNA]</scope>
    <source>
        <strain evidence="2 3">H239</strain>
    </source>
</reference>
<dbReference type="EMBL" id="JAALFG010000001">
    <property type="protein sequence ID" value="NGP17272.1"/>
    <property type="molecule type" value="Genomic_DNA"/>
</dbReference>
<accession>A0A6M1SP38</accession>
<name>A0A6M1SP38_9HYPH</name>
<keyword evidence="3" id="KW-1185">Reference proteome</keyword>
<evidence type="ECO:0000313" key="2">
    <source>
        <dbReference type="EMBL" id="NGP17272.1"/>
    </source>
</evidence>
<sequence length="152" mass="16968">MVQPRDNSDPLTPIDEPFDANEQPGLSIPYSQDEIEDLLYGSDRPVAERVERLKEMRVEMATRESGDFGDQDPKDMMAEIDRALDELQADNDYADENGDFDPALAIDPEDHLDALAPDDVDAREALTGEDEDEIEDGALIEDEEAVDADTLR</sequence>
<feature type="region of interest" description="Disordered" evidence="1">
    <location>
        <begin position="1"/>
        <end position="28"/>
    </location>
</feature>
<dbReference type="AlphaFoldDB" id="A0A6M1SP38"/>
<protein>
    <submittedName>
        <fullName evidence="2">Uncharacterized protein</fullName>
    </submittedName>
</protein>
<comment type="caution">
    <text evidence="2">The sequence shown here is derived from an EMBL/GenBank/DDBJ whole genome shotgun (WGS) entry which is preliminary data.</text>
</comment>
<organism evidence="2 3">
    <name type="scientific">Devosia aurantiaca</name>
    <dbReference type="NCBI Taxonomy" id="2714858"/>
    <lineage>
        <taxon>Bacteria</taxon>
        <taxon>Pseudomonadati</taxon>
        <taxon>Pseudomonadota</taxon>
        <taxon>Alphaproteobacteria</taxon>
        <taxon>Hyphomicrobiales</taxon>
        <taxon>Devosiaceae</taxon>
        <taxon>Devosia</taxon>
    </lineage>
</organism>
<reference evidence="2 3" key="1">
    <citation type="submission" date="2020-02" db="EMBL/GenBank/DDBJ databases">
        <authorList>
            <person name="Khan S.A."/>
            <person name="Jeon C.O."/>
            <person name="Chun B.H."/>
        </authorList>
    </citation>
    <scope>NUCLEOTIDE SEQUENCE [LARGE SCALE GENOMIC DNA]</scope>
    <source>
        <strain evidence="2 3">H239</strain>
    </source>
</reference>
<evidence type="ECO:0000313" key="3">
    <source>
        <dbReference type="Proteomes" id="UP000474802"/>
    </source>
</evidence>